<dbReference type="RefSeq" id="WP_307156466.1">
    <property type="nucleotide sequence ID" value="NZ_JAUSWH010000001.1"/>
</dbReference>
<dbReference type="CDD" id="cd08054">
    <property type="entry name" value="gp6"/>
    <property type="match status" value="1"/>
</dbReference>
<dbReference type="Gene3D" id="1.10.3230.30">
    <property type="entry name" value="Phage gp6-like head-tail connector protein"/>
    <property type="match status" value="1"/>
</dbReference>
<dbReference type="InterPro" id="IPR021146">
    <property type="entry name" value="Phage_gp6-like_head-tail"/>
</dbReference>
<proteinExistence type="predicted"/>
<evidence type="ECO:0000313" key="2">
    <source>
        <dbReference type="Proteomes" id="UP001235269"/>
    </source>
</evidence>
<dbReference type="EMBL" id="JAUSWH010000001">
    <property type="protein sequence ID" value="MDQ0454287.1"/>
    <property type="molecule type" value="Genomic_DNA"/>
</dbReference>
<comment type="caution">
    <text evidence="1">The sequence shown here is derived from an EMBL/GenBank/DDBJ whole genome shotgun (WGS) entry which is preliminary data.</text>
</comment>
<organism evidence="1 2">
    <name type="scientific">Rhizobium paknamense</name>
    <dbReference type="NCBI Taxonomy" id="1206817"/>
    <lineage>
        <taxon>Bacteria</taxon>
        <taxon>Pseudomonadati</taxon>
        <taxon>Pseudomonadota</taxon>
        <taxon>Alphaproteobacteria</taxon>
        <taxon>Hyphomicrobiales</taxon>
        <taxon>Rhizobiaceae</taxon>
        <taxon>Rhizobium/Agrobacterium group</taxon>
        <taxon>Rhizobium</taxon>
    </lineage>
</organism>
<gene>
    <name evidence="1" type="ORF">QO005_000602</name>
</gene>
<dbReference type="InterPro" id="IPR011738">
    <property type="entry name" value="Phage_CHP"/>
</dbReference>
<name>A0ABU0I7V6_9HYPH</name>
<dbReference type="Proteomes" id="UP001235269">
    <property type="component" value="Unassembled WGS sequence"/>
</dbReference>
<evidence type="ECO:0000313" key="1">
    <source>
        <dbReference type="EMBL" id="MDQ0454287.1"/>
    </source>
</evidence>
<dbReference type="NCBIfam" id="TIGR01560">
    <property type="entry name" value="put_DNA_pack"/>
    <property type="match status" value="1"/>
</dbReference>
<dbReference type="InterPro" id="IPR006450">
    <property type="entry name" value="Phage_HK97_gp6-like"/>
</dbReference>
<protein>
    <submittedName>
        <fullName evidence="1">PhiE125 gp8 family phage protein</fullName>
    </submittedName>
</protein>
<reference evidence="1 2" key="1">
    <citation type="submission" date="2023-07" db="EMBL/GenBank/DDBJ databases">
        <title>Genomic Encyclopedia of Type Strains, Phase IV (KMG-IV): sequencing the most valuable type-strain genomes for metagenomic binning, comparative biology and taxonomic classification.</title>
        <authorList>
            <person name="Goeker M."/>
        </authorList>
    </citation>
    <scope>NUCLEOTIDE SEQUENCE [LARGE SCALE GENOMIC DNA]</scope>
    <source>
        <strain evidence="1 2">DSM 100301</strain>
    </source>
</reference>
<accession>A0ABU0I7V6</accession>
<dbReference type="NCBIfam" id="TIGR02215">
    <property type="entry name" value="phage_chp_gp8"/>
    <property type="match status" value="1"/>
</dbReference>
<dbReference type="Pfam" id="PF05135">
    <property type="entry name" value="Phage_connect_1"/>
    <property type="match status" value="1"/>
</dbReference>
<sequence>MTYVELAAPAAEPVSLAEMKAHLRVEHADEDGLIAALIAVARAHAERETGLLTVSRAMRLYLDDWPEGEVIQIARGPVQAIDAVTVYDEDGAPFQVLLEHHLLDGEARPARLWLKERPLPGRPLNGIEIDFTAGFGEAATDVPDGLRRAIMLHAAALYGCRGVVALEDQPGLVPPGYERLIAPFCRRRL</sequence>
<keyword evidence="2" id="KW-1185">Reference proteome</keyword>